<dbReference type="STRING" id="1392250.A0A2I2G2R6"/>
<dbReference type="OrthoDB" id="416786at2759"/>
<dbReference type="Gene3D" id="3.40.50.12780">
    <property type="entry name" value="N-terminal domain of ligase-like"/>
    <property type="match status" value="1"/>
</dbReference>
<dbReference type="PROSITE" id="PS50075">
    <property type="entry name" value="CARRIER"/>
    <property type="match status" value="1"/>
</dbReference>
<dbReference type="Gene3D" id="3.30.559.10">
    <property type="entry name" value="Chloramphenicol acetyltransferase-like domain"/>
    <property type="match status" value="3"/>
</dbReference>
<evidence type="ECO:0000256" key="1">
    <source>
        <dbReference type="ARBA" id="ARBA00005179"/>
    </source>
</evidence>
<dbReference type="Proteomes" id="UP000234275">
    <property type="component" value="Unassembled WGS sequence"/>
</dbReference>
<dbReference type="VEuPathDB" id="FungiDB:P170DRAFT_412849"/>
<keyword evidence="4" id="KW-0436">Ligase</keyword>
<protein>
    <submittedName>
        <fullName evidence="8">Acetyl-CoA synthetase-like protein</fullName>
    </submittedName>
</protein>
<comment type="caution">
    <text evidence="8">The sequence shown here is derived from an EMBL/GenBank/DDBJ whole genome shotgun (WGS) entry which is preliminary data.</text>
</comment>
<dbReference type="InterPro" id="IPR000873">
    <property type="entry name" value="AMP-dep_synth/lig_dom"/>
</dbReference>
<dbReference type="SUPFAM" id="SSF52777">
    <property type="entry name" value="CoA-dependent acyltransferases"/>
    <property type="match status" value="6"/>
</dbReference>
<name>A0A2I2G2R6_9EURO</name>
<organism evidence="8 9">
    <name type="scientific">Aspergillus steynii IBT 23096</name>
    <dbReference type="NCBI Taxonomy" id="1392250"/>
    <lineage>
        <taxon>Eukaryota</taxon>
        <taxon>Fungi</taxon>
        <taxon>Dikarya</taxon>
        <taxon>Ascomycota</taxon>
        <taxon>Pezizomycotina</taxon>
        <taxon>Eurotiomycetes</taxon>
        <taxon>Eurotiomycetidae</taxon>
        <taxon>Eurotiales</taxon>
        <taxon>Aspergillaceae</taxon>
        <taxon>Aspergillus</taxon>
        <taxon>Aspergillus subgen. Circumdati</taxon>
    </lineage>
</organism>
<keyword evidence="2" id="KW-0596">Phosphopantetheine</keyword>
<evidence type="ECO:0000256" key="6">
    <source>
        <dbReference type="ARBA" id="ARBA00029454"/>
    </source>
</evidence>
<dbReference type="FunFam" id="3.30.559.30:FF:000002">
    <property type="entry name" value="Nonribosomal peptide synthase Pes1"/>
    <property type="match status" value="1"/>
</dbReference>
<dbReference type="PANTHER" id="PTHR45398">
    <property type="match status" value="1"/>
</dbReference>
<dbReference type="PANTHER" id="PTHR45398:SF1">
    <property type="entry name" value="ENZYME, PUTATIVE (JCVI)-RELATED"/>
    <property type="match status" value="1"/>
</dbReference>
<dbReference type="InterPro" id="IPR023213">
    <property type="entry name" value="CAT-like_dom_sf"/>
</dbReference>
<dbReference type="PROSITE" id="PS00455">
    <property type="entry name" value="AMP_BINDING"/>
    <property type="match status" value="1"/>
</dbReference>
<dbReference type="InterPro" id="IPR009081">
    <property type="entry name" value="PP-bd_ACP"/>
</dbReference>
<dbReference type="FunFam" id="3.30.559.30:FF:000003">
    <property type="entry name" value="Nonribosomal peptide synthase SidD"/>
    <property type="match status" value="1"/>
</dbReference>
<comment type="pathway">
    <text evidence="1">Secondary metabolite biosynthesis.</text>
</comment>
<dbReference type="Pfam" id="PF00501">
    <property type="entry name" value="AMP-binding"/>
    <property type="match status" value="1"/>
</dbReference>
<dbReference type="Pfam" id="PF00550">
    <property type="entry name" value="PP-binding"/>
    <property type="match status" value="1"/>
</dbReference>
<proteinExistence type="inferred from homology"/>
<dbReference type="NCBIfam" id="TIGR01733">
    <property type="entry name" value="AA-adenyl-dom"/>
    <property type="match status" value="1"/>
</dbReference>
<dbReference type="Gene3D" id="3.30.559.30">
    <property type="entry name" value="Nonribosomal peptide synthetase, condensation domain"/>
    <property type="match status" value="3"/>
</dbReference>
<dbReference type="InterPro" id="IPR020845">
    <property type="entry name" value="AMP-binding_CS"/>
</dbReference>
<dbReference type="GO" id="GO:0016874">
    <property type="term" value="F:ligase activity"/>
    <property type="evidence" value="ECO:0007669"/>
    <property type="project" value="UniProtKB-KW"/>
</dbReference>
<keyword evidence="5" id="KW-0677">Repeat</keyword>
<dbReference type="CDD" id="cd19545">
    <property type="entry name" value="FUM14_C_NRPS-like"/>
    <property type="match status" value="1"/>
</dbReference>
<dbReference type="CDD" id="cd05918">
    <property type="entry name" value="A_NRPS_SidN3_like"/>
    <property type="match status" value="1"/>
</dbReference>
<dbReference type="FunFam" id="1.10.1200.10:FF:000005">
    <property type="entry name" value="Nonribosomal peptide synthetase 1"/>
    <property type="match status" value="1"/>
</dbReference>
<comment type="similarity">
    <text evidence="6">Belongs to the NRP synthetase family.</text>
</comment>
<evidence type="ECO:0000313" key="9">
    <source>
        <dbReference type="Proteomes" id="UP000234275"/>
    </source>
</evidence>
<evidence type="ECO:0000256" key="5">
    <source>
        <dbReference type="ARBA" id="ARBA00022737"/>
    </source>
</evidence>
<sequence>MRLHDNTDIPRFKNACDQVFMSTAILRTRIVDLQGQGLVQVVTKESPEWQESDSLPAFLRHDEQIPVGLGTPLARFALVHDRVDNRFYSIWTLHHALYDGWSLPLLLNEVEKAYYGSKSDGLASFAGFVKYLTEIGPEADTYWQAELQGSRAAQFPALPSAQYQPRAQEVMHHEITDVQWPQNNTTPSTALRAAWAILISHYTQSHDVIFGSTLTGRQAPVPGVELVEGPTIATVPIQQQSINMIPFEQAGLPRIRRISPETDLACAFQTLLVVQPAPESAKHDAGDWLFREEGDSLSPSALNSFNTYAMMLECQLTGDGVSIQISYDAHVVKPVQVERMAAQLEHILRLVCVKSSQDLNVFNLESASEADLRRIWELNSPVPVAVESCMHDLIVQQVHMRPNNSAIRAWDGEMTYGQLDTLSTRLAHRLIEVGVLPDSIVALCLEKSMWMPVAILGAMKAGATSVTMDVTQPEDRLRLIVQQVQAPVVLSSVEEEELAGRITEKAVRVVSREVSENPVSLDLGTKTVLPTVRPAAGLYIAFTSGSTGVPKGALMTHRNMASAVYHQREALGYLATDRVFDFSSYAFDAAWLNFLHTMAVGACLCIPSEDERKNDVVECMRRMAVTYADLTPSTARLIDPTSVPDLRCLVLIGEAVNTHEIAQWSSHVELKNGYGPAECSAISTTFNLGENDHPPGTIGAGRGMVTWVLEPSNAQTLSPYGAVGELWLEGPLVGAGYVARPEINAVTFVEDPPWLLRGGPGFPGRHGRLYKTGDLVRYNSDGTLLYLGRRDAQVKIRGQRVELAEVEHHLYHALPISAQGVSVVVEVITPRQSTNPILVAFFELGQVALGSIETVRKALKSHTEDLNGRLAEQLPSYMVPTMYIPVAELPMTATGKTDKRALREIGAKSSLEELVAFQPTQGERQAPTTEMEHRILKLWAETLNLSPTRIGVNDNFFALGGDSISAMQLSAKSRSTGLQITVPEIFKHKTIARLAHGTATISQTVAHTAERLGVPFGLSPIQQLFIDAQQGADNHFNQSFLLRATRSIASNQLRSALEAIVAHHSMLRARFNSAPENIWTQQVLAESAGSYRFSSHELASFEDSSDIINQSQTSLDIQDGPLFAVDLLNCQKDGQYIFLVAHHMVIDLVSWRIILGDLEECLSAGQISGFAPMSFQTWCELQAEHARDHLLPDTVLPFSPTPPEYDYWEVEPSSNTFDNITKGSVILTQQLTETLLGPANAAFNTQPVEILHAALLHSFAKAFSDRSPPCIFSEGHGREPWNSTIDLSRTVGWFTTMFPVMAAVHPKEQISALVRRIKDARRGIPGNGWSYFTSRFLNHSGKKTFQINGPVEIIFNYLGLYQQLERKDSLFRLSDMPASVHELADISGSLSRFALFDVSASVLDGCLRVDFLYNRHMKNHGRIRRWVSECKSSLEAAAHELSTLKPSYTICDFPLLRMTEPELDKLGRTLSQLGISYGQVEDMYPCSPMQQGILMSQVKSPKLYWTKISWLAKSSEQSAPVDVFRLKHAWQRVVDRHPMLRTIFVDSIMPDGFKDQLVIKDFQADVHVISSAPSDATEEPAKPYATHSSLYLSTTATGIMCELSINHALIDASSIGILKYELCAAYDGSLPSGTDGLYSEYIQFIQSLPQQNAQEYWQQHLSGASPCVFPSLGGRDPHGPRSKSHISRPFDPDLHYALRHFCVNHGLTISNVFHIAWGLVLRAYTGLETVCFGYLTSGRDIPVSGAERTVGPFINMLTSKVTLGNNESLVALAQNNQNEYLSSLEFQHYPLAKVIHFLDLAGEELFNTAISVQASGFGGNNVQSSISLSDIGGDDPTEYDIMINIGVDDNQTVVNFTFNDSILSASHAENALNLLFQAVSQTIYHPDRTPHETDLLSQQGLQRIWDWNAVVPEPIQVCMHDMIAQRARMQ</sequence>
<dbReference type="CDD" id="cd19534">
    <property type="entry name" value="E_NRPS"/>
    <property type="match status" value="1"/>
</dbReference>
<dbReference type="RefSeq" id="XP_024702472.1">
    <property type="nucleotide sequence ID" value="XM_024846945.1"/>
</dbReference>
<evidence type="ECO:0000256" key="4">
    <source>
        <dbReference type="ARBA" id="ARBA00022598"/>
    </source>
</evidence>
<feature type="non-terminal residue" evidence="8">
    <location>
        <position position="1930"/>
    </location>
</feature>
<dbReference type="Pfam" id="PF00668">
    <property type="entry name" value="Condensation"/>
    <property type="match status" value="3"/>
</dbReference>
<dbReference type="EMBL" id="MSFO01000006">
    <property type="protein sequence ID" value="PLB47170.1"/>
    <property type="molecule type" value="Genomic_DNA"/>
</dbReference>
<dbReference type="FunFam" id="3.30.559.10:FF:000016">
    <property type="entry name" value="Nonribosomal peptide synthase Pes1"/>
    <property type="match status" value="1"/>
</dbReference>
<dbReference type="FunFam" id="3.30.300.30:FF:000015">
    <property type="entry name" value="Nonribosomal peptide synthase SidD"/>
    <property type="match status" value="1"/>
</dbReference>
<keyword evidence="3" id="KW-0597">Phosphoprotein</keyword>
<dbReference type="SUPFAM" id="SSF47336">
    <property type="entry name" value="ACP-like"/>
    <property type="match status" value="1"/>
</dbReference>
<dbReference type="InterPro" id="IPR036736">
    <property type="entry name" value="ACP-like_sf"/>
</dbReference>
<evidence type="ECO:0000259" key="7">
    <source>
        <dbReference type="PROSITE" id="PS50075"/>
    </source>
</evidence>
<dbReference type="Gene3D" id="1.10.1200.10">
    <property type="entry name" value="ACP-like"/>
    <property type="match status" value="1"/>
</dbReference>
<dbReference type="SUPFAM" id="SSF56801">
    <property type="entry name" value="Acetyl-CoA synthetase-like"/>
    <property type="match status" value="1"/>
</dbReference>
<dbReference type="InterPro" id="IPR042099">
    <property type="entry name" value="ANL_N_sf"/>
</dbReference>
<evidence type="ECO:0000256" key="3">
    <source>
        <dbReference type="ARBA" id="ARBA00022553"/>
    </source>
</evidence>
<dbReference type="Gene3D" id="3.30.300.30">
    <property type="match status" value="1"/>
</dbReference>
<evidence type="ECO:0000256" key="2">
    <source>
        <dbReference type="ARBA" id="ARBA00022450"/>
    </source>
</evidence>
<feature type="domain" description="Carrier" evidence="7">
    <location>
        <begin position="926"/>
        <end position="1002"/>
    </location>
</feature>
<evidence type="ECO:0000313" key="8">
    <source>
        <dbReference type="EMBL" id="PLB47170.1"/>
    </source>
</evidence>
<gene>
    <name evidence="8" type="ORF">P170DRAFT_412849</name>
</gene>
<dbReference type="InterPro" id="IPR001242">
    <property type="entry name" value="Condensation_dom"/>
</dbReference>
<keyword evidence="9" id="KW-1185">Reference proteome</keyword>
<reference evidence="8 9" key="1">
    <citation type="submission" date="2016-12" db="EMBL/GenBank/DDBJ databases">
        <title>The genomes of Aspergillus section Nigri reveals drivers in fungal speciation.</title>
        <authorList>
            <consortium name="DOE Joint Genome Institute"/>
            <person name="Vesth T.C."/>
            <person name="Nybo J."/>
            <person name="Theobald S."/>
            <person name="Brandl J."/>
            <person name="Frisvad J.C."/>
            <person name="Nielsen K.F."/>
            <person name="Lyhne E.K."/>
            <person name="Kogle M.E."/>
            <person name="Kuo A."/>
            <person name="Riley R."/>
            <person name="Clum A."/>
            <person name="Nolan M."/>
            <person name="Lipzen A."/>
            <person name="Salamov A."/>
            <person name="Henrissat B."/>
            <person name="Wiebenga A."/>
            <person name="De Vries R.P."/>
            <person name="Grigoriev I.V."/>
            <person name="Mortensen U.H."/>
            <person name="Andersen M.R."/>
            <person name="Baker S.E."/>
        </authorList>
    </citation>
    <scope>NUCLEOTIDE SEQUENCE [LARGE SCALE GENOMIC DNA]</scope>
    <source>
        <strain evidence="8 9">IBT 23096</strain>
    </source>
</reference>
<dbReference type="InterPro" id="IPR045851">
    <property type="entry name" value="AMP-bd_C_sf"/>
</dbReference>
<dbReference type="InterPro" id="IPR010071">
    <property type="entry name" value="AA_adenyl_dom"/>
</dbReference>
<accession>A0A2I2G2R6</accession>
<dbReference type="GeneID" id="36554644"/>
<dbReference type="CDD" id="cd19542">
    <property type="entry name" value="CT_NRPS-like"/>
    <property type="match status" value="1"/>
</dbReference>